<feature type="domain" description="Cytochrome C Planctomycete-type" evidence="5">
    <location>
        <begin position="29"/>
        <end position="76"/>
    </location>
</feature>
<evidence type="ECO:0000259" key="3">
    <source>
        <dbReference type="Pfam" id="PF07627"/>
    </source>
</evidence>
<organism evidence="7 8">
    <name type="scientific">Lentisphaera profundi</name>
    <dbReference type="NCBI Taxonomy" id="1658616"/>
    <lineage>
        <taxon>Bacteria</taxon>
        <taxon>Pseudomonadati</taxon>
        <taxon>Lentisphaerota</taxon>
        <taxon>Lentisphaeria</taxon>
        <taxon>Lentisphaerales</taxon>
        <taxon>Lentisphaeraceae</taxon>
        <taxon>Lentisphaera</taxon>
    </lineage>
</organism>
<dbReference type="InterPro" id="IPR013042">
    <property type="entry name" value="DUF1592"/>
</dbReference>
<feature type="domain" description="DUF1585" evidence="2">
    <location>
        <begin position="715"/>
        <end position="788"/>
    </location>
</feature>
<evidence type="ECO:0000259" key="2">
    <source>
        <dbReference type="Pfam" id="PF07624"/>
    </source>
</evidence>
<feature type="domain" description="DUF1588" evidence="3">
    <location>
        <begin position="591"/>
        <end position="687"/>
    </location>
</feature>
<sequence>MILFRFILFFSLSSFAMDSRIQGIFKKSCIECHNAKKTKGDLRLDNIQWPISSEAEAEKWYEILDAVHLEEMPPEEEPALGLEDRDYLLTYLNQQLARLKFKMLKPQPRLMTGEEFKLTVSDLLDINNKFLDPGRYIPKLAVATKYDTHSKDQIFSVEAINEFVDGALGAVYYRIDPGEKPELKTHDFTMDKIKMGGHQGIREGEQWLELRYRWHSSIAQVKWTVEKDGYYEFEVDAEAKGIKPTGIKAFDKITEKYRQNNYHELHFLGHKTEVLPGLNPSYFSIDHIAIGAKRKTYRKKIYLEKGHRIHFEFGSGPNFGTIKRAFSQNLVKNDRGYPGPGIRLHGIKIKGPILDKWPTPTINHYFGGDYSLKDDEKSKEVIKRFMIRAYRGRASKEQFSKFSTYYDQMIQQGSDRLEALRMTLVTILVSPRFLFINQPPTEAGRNPQLAERLAYFMWSSNPTSNMIKLSSSLEKNPTSLAKGIYWMMQQPQFERFVRRFTIQWMDLENMDEMAPDPTRYKKYYEKNMRDLYQKQTFLFMSHLLKENRPVSDLVDTDYTFLNKNLAEIYSLPSEDLGEKFQKVKLPSDSERGGLIGQGTLLTTTSNGVETSPIMRGIWLLDKFLGDRPPPAPDDVMALDNDTRGASTVKDILLKHSLNPDCNSCHRKIDPLGLSLEHFDPIGLYRKDYGSGISRKIRKSMGKQNFDIQDHGKNYDGQEIEGMRGLKTYLKSKEQDLAKSFCSELMSFALGRELTRADRQAVDAIIAKTAKHGWLMRDILIELLRSKSFALK</sequence>
<dbReference type="Pfam" id="PF07627">
    <property type="entry name" value="PSCyt3"/>
    <property type="match status" value="1"/>
</dbReference>
<protein>
    <submittedName>
        <fullName evidence="7">DUF1588 domain-containing protein</fullName>
    </submittedName>
</protein>
<dbReference type="Pfam" id="PF07631">
    <property type="entry name" value="PSD4"/>
    <property type="match status" value="1"/>
</dbReference>
<dbReference type="Pfam" id="PF07635">
    <property type="entry name" value="PSCyt1"/>
    <property type="match status" value="1"/>
</dbReference>
<dbReference type="RefSeq" id="WP_274150567.1">
    <property type="nucleotide sequence ID" value="NZ_CP117811.1"/>
</dbReference>
<feature type="domain" description="DUF1592" evidence="4">
    <location>
        <begin position="448"/>
        <end position="570"/>
    </location>
</feature>
<name>A0ABY7VS05_9BACT</name>
<evidence type="ECO:0000256" key="1">
    <source>
        <dbReference type="SAM" id="SignalP"/>
    </source>
</evidence>
<dbReference type="InterPro" id="IPR013043">
    <property type="entry name" value="DUF1595"/>
</dbReference>
<gene>
    <name evidence="7" type="ORF">PQO03_00795</name>
</gene>
<dbReference type="InterPro" id="IPR011429">
    <property type="entry name" value="Cyt_c_Planctomycete-type"/>
</dbReference>
<dbReference type="Pfam" id="PF07637">
    <property type="entry name" value="PSD5"/>
    <property type="match status" value="1"/>
</dbReference>
<keyword evidence="8" id="KW-1185">Reference proteome</keyword>
<feature type="domain" description="DUF1595" evidence="6">
    <location>
        <begin position="379"/>
        <end position="436"/>
    </location>
</feature>
<dbReference type="InterPro" id="IPR011478">
    <property type="entry name" value="DUF1585"/>
</dbReference>
<keyword evidence="1" id="KW-0732">Signal</keyword>
<evidence type="ECO:0000313" key="8">
    <source>
        <dbReference type="Proteomes" id="UP001214250"/>
    </source>
</evidence>
<feature type="chain" id="PRO_5047155576" evidence="1">
    <location>
        <begin position="17"/>
        <end position="791"/>
    </location>
</feature>
<dbReference type="Pfam" id="PF07624">
    <property type="entry name" value="PSD2"/>
    <property type="match status" value="1"/>
</dbReference>
<proteinExistence type="predicted"/>
<dbReference type="Proteomes" id="UP001214250">
    <property type="component" value="Chromosome 1"/>
</dbReference>
<dbReference type="InterPro" id="IPR013039">
    <property type="entry name" value="DUF1588"/>
</dbReference>
<accession>A0ABY7VS05</accession>
<feature type="signal peptide" evidence="1">
    <location>
        <begin position="1"/>
        <end position="16"/>
    </location>
</feature>
<evidence type="ECO:0000259" key="4">
    <source>
        <dbReference type="Pfam" id="PF07631"/>
    </source>
</evidence>
<dbReference type="EMBL" id="CP117811">
    <property type="protein sequence ID" value="WDE96502.1"/>
    <property type="molecule type" value="Genomic_DNA"/>
</dbReference>
<reference evidence="7 8" key="1">
    <citation type="submission" date="2023-02" db="EMBL/GenBank/DDBJ databases">
        <title>Genome sequence of Lentisphaera profundi SAORIC-696.</title>
        <authorList>
            <person name="Kim e."/>
            <person name="Cho J.-C."/>
            <person name="Choi A."/>
            <person name="Kang I."/>
        </authorList>
    </citation>
    <scope>NUCLEOTIDE SEQUENCE [LARGE SCALE GENOMIC DNA]</scope>
    <source>
        <strain evidence="7 8">SAORIC-696</strain>
    </source>
</reference>
<evidence type="ECO:0000313" key="7">
    <source>
        <dbReference type="EMBL" id="WDE96502.1"/>
    </source>
</evidence>
<evidence type="ECO:0000259" key="6">
    <source>
        <dbReference type="Pfam" id="PF07637"/>
    </source>
</evidence>
<evidence type="ECO:0000259" key="5">
    <source>
        <dbReference type="Pfam" id="PF07635"/>
    </source>
</evidence>